<proteinExistence type="predicted"/>
<dbReference type="EMBL" id="JAEFCI010000940">
    <property type="protein sequence ID" value="KAG5463230.1"/>
    <property type="molecule type" value="Genomic_DNA"/>
</dbReference>
<feature type="non-terminal residue" evidence="2">
    <location>
        <position position="1"/>
    </location>
</feature>
<protein>
    <submittedName>
        <fullName evidence="2">Uncharacterized protein</fullName>
    </submittedName>
</protein>
<feature type="compositionally biased region" description="Basic and acidic residues" evidence="1">
    <location>
        <begin position="28"/>
        <end position="74"/>
    </location>
</feature>
<sequence length="74" mass="8469">AGPGGRENGRYLARNGQIARRTRSPRLRRADVEVRPDHRPGQAGKDGREQERRRAEREAPARRQQESERDRGVG</sequence>
<accession>A0A8H8A1I4</accession>
<evidence type="ECO:0000313" key="2">
    <source>
        <dbReference type="EMBL" id="KAG5463230.1"/>
    </source>
</evidence>
<dbReference type="Proteomes" id="UP000673691">
    <property type="component" value="Unassembled WGS sequence"/>
</dbReference>
<name>A0A8H8A1I4_9FUNG</name>
<feature type="non-terminal residue" evidence="2">
    <location>
        <position position="74"/>
    </location>
</feature>
<evidence type="ECO:0000313" key="3">
    <source>
        <dbReference type="Proteomes" id="UP000673691"/>
    </source>
</evidence>
<dbReference type="AlphaFoldDB" id="A0A8H8A1I4"/>
<keyword evidence="3" id="KW-1185">Reference proteome</keyword>
<gene>
    <name evidence="2" type="ORF">BJ554DRAFT_884</name>
</gene>
<reference evidence="2 3" key="1">
    <citation type="journal article" name="Sci. Rep.">
        <title>Genome-scale phylogenetic analyses confirm Olpidium as the closest living zoosporic fungus to the non-flagellated, terrestrial fungi.</title>
        <authorList>
            <person name="Chang Y."/>
            <person name="Rochon D."/>
            <person name="Sekimoto S."/>
            <person name="Wang Y."/>
            <person name="Chovatia M."/>
            <person name="Sandor L."/>
            <person name="Salamov A."/>
            <person name="Grigoriev I.V."/>
            <person name="Stajich J.E."/>
            <person name="Spatafora J.W."/>
        </authorList>
    </citation>
    <scope>NUCLEOTIDE SEQUENCE [LARGE SCALE GENOMIC DNA]</scope>
    <source>
        <strain evidence="2">S191</strain>
    </source>
</reference>
<evidence type="ECO:0000256" key="1">
    <source>
        <dbReference type="SAM" id="MobiDB-lite"/>
    </source>
</evidence>
<organism evidence="2 3">
    <name type="scientific">Olpidium bornovanus</name>
    <dbReference type="NCBI Taxonomy" id="278681"/>
    <lineage>
        <taxon>Eukaryota</taxon>
        <taxon>Fungi</taxon>
        <taxon>Fungi incertae sedis</taxon>
        <taxon>Olpidiomycota</taxon>
        <taxon>Olpidiomycotina</taxon>
        <taxon>Olpidiomycetes</taxon>
        <taxon>Olpidiales</taxon>
        <taxon>Olpidiaceae</taxon>
        <taxon>Olpidium</taxon>
    </lineage>
</organism>
<comment type="caution">
    <text evidence="2">The sequence shown here is derived from an EMBL/GenBank/DDBJ whole genome shotgun (WGS) entry which is preliminary data.</text>
</comment>
<feature type="region of interest" description="Disordered" evidence="1">
    <location>
        <begin position="1"/>
        <end position="74"/>
    </location>
</feature>